<dbReference type="GeneID" id="99243771"/>
<dbReference type="OrthoDB" id="31543at2157"/>
<dbReference type="GO" id="GO:0008381">
    <property type="term" value="F:mechanosensitive monoatomic ion channel activity"/>
    <property type="evidence" value="ECO:0007669"/>
    <property type="project" value="InterPro"/>
</dbReference>
<feature type="transmembrane region" description="Helical" evidence="7">
    <location>
        <begin position="99"/>
        <end position="128"/>
    </location>
</feature>
<keyword evidence="3" id="KW-1003">Cell membrane</keyword>
<dbReference type="KEGG" id="hra:EI982_15075"/>
<dbReference type="Gene3D" id="2.30.30.60">
    <property type="match status" value="1"/>
</dbReference>
<dbReference type="PANTHER" id="PTHR30221:SF1">
    <property type="entry name" value="SMALL-CONDUCTANCE MECHANOSENSITIVE CHANNEL"/>
    <property type="match status" value="1"/>
</dbReference>
<organism evidence="10 11">
    <name type="scientific">Haloplanus rallus</name>
    <dbReference type="NCBI Taxonomy" id="1816183"/>
    <lineage>
        <taxon>Archaea</taxon>
        <taxon>Methanobacteriati</taxon>
        <taxon>Methanobacteriota</taxon>
        <taxon>Stenosarchaea group</taxon>
        <taxon>Halobacteria</taxon>
        <taxon>Halobacteriales</taxon>
        <taxon>Haloferacaceae</taxon>
        <taxon>Haloplanus</taxon>
    </lineage>
</organism>
<dbReference type="PANTHER" id="PTHR30221">
    <property type="entry name" value="SMALL-CONDUCTANCE MECHANOSENSITIVE CHANNEL"/>
    <property type="match status" value="1"/>
</dbReference>
<evidence type="ECO:0000256" key="7">
    <source>
        <dbReference type="SAM" id="Phobius"/>
    </source>
</evidence>
<keyword evidence="6 7" id="KW-0472">Membrane</keyword>
<evidence type="ECO:0000256" key="2">
    <source>
        <dbReference type="ARBA" id="ARBA00008017"/>
    </source>
</evidence>
<keyword evidence="11" id="KW-1185">Reference proteome</keyword>
<feature type="domain" description="Mechanosensitive ion channel MscS C-terminal" evidence="9">
    <location>
        <begin position="192"/>
        <end position="274"/>
    </location>
</feature>
<dbReference type="InterPro" id="IPR010920">
    <property type="entry name" value="LSM_dom_sf"/>
</dbReference>
<dbReference type="SUPFAM" id="SSF82689">
    <property type="entry name" value="Mechanosensitive channel protein MscS (YggB), C-terminal domain"/>
    <property type="match status" value="1"/>
</dbReference>
<feature type="transmembrane region" description="Helical" evidence="7">
    <location>
        <begin position="31"/>
        <end position="52"/>
    </location>
</feature>
<evidence type="ECO:0000259" key="8">
    <source>
        <dbReference type="Pfam" id="PF00924"/>
    </source>
</evidence>
<feature type="transmembrane region" description="Helical" evidence="7">
    <location>
        <begin position="73"/>
        <end position="93"/>
    </location>
</feature>
<evidence type="ECO:0000256" key="5">
    <source>
        <dbReference type="ARBA" id="ARBA00022989"/>
    </source>
</evidence>
<dbReference type="InterPro" id="IPR045275">
    <property type="entry name" value="MscS_archaea/bacteria_type"/>
</dbReference>
<evidence type="ECO:0000256" key="3">
    <source>
        <dbReference type="ARBA" id="ARBA00022475"/>
    </source>
</evidence>
<evidence type="ECO:0000256" key="1">
    <source>
        <dbReference type="ARBA" id="ARBA00004651"/>
    </source>
</evidence>
<dbReference type="AlphaFoldDB" id="A0A6B9F669"/>
<sequence>MSVIAQVTTTPPPVVGPGGLADYRPLLVRGAWFLVGFVVVTLVGWFVVEPLIARYVERRNRNNPTIREAVSRYVRLLSLVVAFFAAAGFAGYGDLVGDSALVIAAGTLAVGVAGQTVIGSIVSGLVLVADSEFNVGNYIEWTDGEGTVQSITLRVTRVLTPDGELITVPNTTLTGQAITRPYGRKRRRIVERVGIAYEADVGDALDTLTAATTAVEGIEGEPTPKAYVDEFGGDAVVLRVHYWLDDPRRQDVLAVRSAYAREIKARLDAAGIAISPASKRELQGRIEVGDVST</sequence>
<dbReference type="InterPro" id="IPR023408">
    <property type="entry name" value="MscS_beta-dom_sf"/>
</dbReference>
<name>A0A6B9F669_9EURY</name>
<accession>A0A6B9F669</accession>
<comment type="subcellular location">
    <subcellularLocation>
        <location evidence="1">Cell membrane</location>
        <topology evidence="1">Multi-pass membrane protein</topology>
    </subcellularLocation>
</comment>
<gene>
    <name evidence="10" type="ORF">EI982_15075</name>
</gene>
<dbReference type="InterPro" id="IPR049278">
    <property type="entry name" value="MS_channel_C"/>
</dbReference>
<reference evidence="10 11" key="1">
    <citation type="submission" date="2018-12" db="EMBL/GenBank/DDBJ databases">
        <title>Complete genome sequence of Haloplanus rallus MBLA0036.</title>
        <authorList>
            <person name="Nam Y.-d."/>
            <person name="Kang J."/>
            <person name="Chung W.-H."/>
            <person name="Park Y.S."/>
        </authorList>
    </citation>
    <scope>NUCLEOTIDE SEQUENCE [LARGE SCALE GENOMIC DNA]</scope>
    <source>
        <strain evidence="10 11">MBLA0036</strain>
    </source>
</reference>
<dbReference type="Pfam" id="PF00924">
    <property type="entry name" value="MS_channel_2nd"/>
    <property type="match status" value="1"/>
</dbReference>
<dbReference type="GO" id="GO:0005886">
    <property type="term" value="C:plasma membrane"/>
    <property type="evidence" value="ECO:0007669"/>
    <property type="project" value="UniProtKB-SubCell"/>
</dbReference>
<dbReference type="Pfam" id="PF21082">
    <property type="entry name" value="MS_channel_3rd"/>
    <property type="match status" value="1"/>
</dbReference>
<dbReference type="InterPro" id="IPR006685">
    <property type="entry name" value="MscS_channel_2nd"/>
</dbReference>
<dbReference type="EMBL" id="CP034345">
    <property type="protein sequence ID" value="QGX96006.1"/>
    <property type="molecule type" value="Genomic_DNA"/>
</dbReference>
<evidence type="ECO:0000259" key="9">
    <source>
        <dbReference type="Pfam" id="PF21082"/>
    </source>
</evidence>
<evidence type="ECO:0000256" key="4">
    <source>
        <dbReference type="ARBA" id="ARBA00022692"/>
    </source>
</evidence>
<proteinExistence type="inferred from homology"/>
<evidence type="ECO:0000256" key="6">
    <source>
        <dbReference type="ARBA" id="ARBA00023136"/>
    </source>
</evidence>
<dbReference type="SUPFAM" id="SSF50182">
    <property type="entry name" value="Sm-like ribonucleoproteins"/>
    <property type="match status" value="1"/>
</dbReference>
<evidence type="ECO:0000313" key="11">
    <source>
        <dbReference type="Proteomes" id="UP000428325"/>
    </source>
</evidence>
<dbReference type="Gene3D" id="1.10.287.1260">
    <property type="match status" value="1"/>
</dbReference>
<dbReference type="Proteomes" id="UP000428325">
    <property type="component" value="Chromosome"/>
</dbReference>
<dbReference type="Gene3D" id="3.30.70.100">
    <property type="match status" value="1"/>
</dbReference>
<evidence type="ECO:0000313" key="10">
    <source>
        <dbReference type="EMBL" id="QGX96006.1"/>
    </source>
</evidence>
<protein>
    <submittedName>
        <fullName evidence="10">Mechanosensitive ion channel</fullName>
    </submittedName>
</protein>
<dbReference type="RefSeq" id="WP_157690465.1">
    <property type="nucleotide sequence ID" value="NZ_CP034345.1"/>
</dbReference>
<keyword evidence="4 7" id="KW-0812">Transmembrane</keyword>
<keyword evidence="5 7" id="KW-1133">Transmembrane helix</keyword>
<comment type="similarity">
    <text evidence="2">Belongs to the MscS (TC 1.A.23) family.</text>
</comment>
<feature type="domain" description="Mechanosensitive ion channel MscS" evidence="8">
    <location>
        <begin position="116"/>
        <end position="178"/>
    </location>
</feature>
<dbReference type="InterPro" id="IPR011066">
    <property type="entry name" value="MscS_channel_C_sf"/>
</dbReference>